<accession>A0A538SV12</accession>
<feature type="compositionally biased region" description="Low complexity" evidence="1">
    <location>
        <begin position="904"/>
        <end position="920"/>
    </location>
</feature>
<protein>
    <recommendedName>
        <fullName evidence="4">PIG-L family deacetylase</fullName>
    </recommendedName>
</protein>
<comment type="caution">
    <text evidence="2">The sequence shown here is derived from an EMBL/GenBank/DDBJ whole genome shotgun (WGS) entry which is preliminary data.</text>
</comment>
<feature type="region of interest" description="Disordered" evidence="1">
    <location>
        <begin position="871"/>
        <end position="932"/>
    </location>
</feature>
<organism evidence="2 3">
    <name type="scientific">Eiseniibacteriota bacterium</name>
    <dbReference type="NCBI Taxonomy" id="2212470"/>
    <lineage>
        <taxon>Bacteria</taxon>
        <taxon>Candidatus Eiseniibacteriota</taxon>
    </lineage>
</organism>
<dbReference type="EMBL" id="VBOS01000228">
    <property type="protein sequence ID" value="TMQ55228.1"/>
    <property type="molecule type" value="Genomic_DNA"/>
</dbReference>
<name>A0A538SV12_UNCEI</name>
<evidence type="ECO:0000313" key="2">
    <source>
        <dbReference type="EMBL" id="TMQ55228.1"/>
    </source>
</evidence>
<feature type="compositionally biased region" description="Low complexity" evidence="1">
    <location>
        <begin position="739"/>
        <end position="752"/>
    </location>
</feature>
<reference evidence="2 3" key="1">
    <citation type="journal article" date="2019" name="Nat. Microbiol.">
        <title>Mediterranean grassland soil C-N compound turnover is dependent on rainfall and depth, and is mediated by genomically divergent microorganisms.</title>
        <authorList>
            <person name="Diamond S."/>
            <person name="Andeer P.F."/>
            <person name="Li Z."/>
            <person name="Crits-Christoph A."/>
            <person name="Burstein D."/>
            <person name="Anantharaman K."/>
            <person name="Lane K.R."/>
            <person name="Thomas B.C."/>
            <person name="Pan C."/>
            <person name="Northen T.R."/>
            <person name="Banfield J.F."/>
        </authorList>
    </citation>
    <scope>NUCLEOTIDE SEQUENCE [LARGE SCALE GENOMIC DNA]</scope>
    <source>
        <strain evidence="2">WS_2</strain>
    </source>
</reference>
<feature type="region of interest" description="Disordered" evidence="1">
    <location>
        <begin position="90"/>
        <end position="194"/>
    </location>
</feature>
<dbReference type="Proteomes" id="UP000317716">
    <property type="component" value="Unassembled WGS sequence"/>
</dbReference>
<feature type="compositionally biased region" description="Basic residues" evidence="1">
    <location>
        <begin position="102"/>
        <end position="111"/>
    </location>
</feature>
<proteinExistence type="predicted"/>
<feature type="region of interest" description="Disordered" evidence="1">
    <location>
        <begin position="1"/>
        <end position="62"/>
    </location>
</feature>
<feature type="compositionally biased region" description="Basic residues" evidence="1">
    <location>
        <begin position="38"/>
        <end position="54"/>
    </location>
</feature>
<sequence length="932" mass="101487">MTRGSLGLGRRGAPLGYIAPHGTRPRPAPRPLRDHGPARRRRHGRGVPRARHAPRSPEDRDRAICDCARPGRLAPARWYVDALCSASHDGLAPHALPGGCRSRPHGRRGLRRPAPAPPDGRGADPARARPARSCGQRDDDRGASRRREHSAARLARERPQGAHGLPRDDARRRRAEPDRERERRGPRVDPDAAALDFGYSKNTDETLKFWDKDRILADVVRAIRTFQPDVIVTRFTPKLGGHGHHTASAALAEEAFAAAADPARFPAQLDHLKPWRAKRLVWNAFRFGGAGPDTTPGRIQVDLGAYDPLLGRSYTELAGESRSMHKSQGFGAAERRGTWANAFEVRLGEPAAKDLFEGVDLTWKRVAGGEAVARALADGRKAWDPQAPHLMLPALAKARRAVATLGDAAIVLRKRAEIDELMRACAGLWLEAIAESPTVSPGAVVSIATAALRRSPAAVTLESVEIRPEAGNRAAPRSLAYNEPASDTFRVAVPKSRKPSQPFWLRSAPRVGSFQLDDPAEALRPENEPAFLARFIVRIAGERIVYDVPVAYRWVDRVQGERYRDLVIVPPATLRFEEDVYVFPLPGAAAKTVSVTVEGADRPVAGSLRLTLPAGWAAAPPSQDVRLSRAAQETTVTFRVTPGPAPSAATMRAEFAAEGQTWATRRVVIDHEHIPIQVMFPDAEARLVRDDVVCTAREIGFIEGSGDAIPDAALGRGRGAGRSREVRRDRRGHPRLQHAAAPARARAAPAGIRGEGRPAHRPIQHVGAGSRRGARSLPLHDLTRSRDRRDGARHDREARSSTRDAPQQDHRPRFRRLDPGARHLLRGARGRAVRVGAGLPRSRRIGPRGRADLCADRPRRVRVHRPRVLPRASGGSARRVPLVREPREPGSGGRSGSAFEPRDVAVTAAGVVGAAGGPTAQGWQRIGPGRER</sequence>
<dbReference type="AlphaFoldDB" id="A0A538SV12"/>
<dbReference type="Gene3D" id="3.40.50.10320">
    <property type="entry name" value="LmbE-like"/>
    <property type="match status" value="1"/>
</dbReference>
<gene>
    <name evidence="2" type="ORF">E6K72_06705</name>
</gene>
<feature type="compositionally biased region" description="Basic and acidic residues" evidence="1">
    <location>
        <begin position="135"/>
        <end position="190"/>
    </location>
</feature>
<dbReference type="InterPro" id="IPR024078">
    <property type="entry name" value="LmbE-like_dom_sf"/>
</dbReference>
<feature type="compositionally biased region" description="Gly residues" evidence="1">
    <location>
        <begin position="1"/>
        <end position="10"/>
    </location>
</feature>
<evidence type="ECO:0000313" key="3">
    <source>
        <dbReference type="Proteomes" id="UP000317716"/>
    </source>
</evidence>
<evidence type="ECO:0008006" key="4">
    <source>
        <dbReference type="Google" id="ProtNLM"/>
    </source>
</evidence>
<feature type="region of interest" description="Disordered" evidence="1">
    <location>
        <begin position="707"/>
        <end position="820"/>
    </location>
</feature>
<dbReference type="SUPFAM" id="SSF102588">
    <property type="entry name" value="LmbE-like"/>
    <property type="match status" value="1"/>
</dbReference>
<feature type="compositionally biased region" description="Basic and acidic residues" evidence="1">
    <location>
        <begin position="781"/>
        <end position="820"/>
    </location>
</feature>
<evidence type="ECO:0000256" key="1">
    <source>
        <dbReference type="SAM" id="MobiDB-lite"/>
    </source>
</evidence>